<dbReference type="Gene3D" id="3.40.50.2300">
    <property type="match status" value="2"/>
</dbReference>
<keyword evidence="9" id="KW-0675">Receptor</keyword>
<evidence type="ECO:0000256" key="2">
    <source>
        <dbReference type="ARBA" id="ARBA00007242"/>
    </source>
</evidence>
<evidence type="ECO:0000256" key="4">
    <source>
        <dbReference type="ARBA" id="ARBA00022692"/>
    </source>
</evidence>
<dbReference type="Pfam" id="PF00003">
    <property type="entry name" value="7tm_3"/>
    <property type="match status" value="1"/>
</dbReference>
<name>A0A6P5QA30_MUSCR</name>
<reference evidence="16" key="1">
    <citation type="submission" date="2025-08" db="UniProtKB">
        <authorList>
            <consortium name="RefSeq"/>
        </authorList>
    </citation>
    <scope>IDENTIFICATION</scope>
</reference>
<feature type="transmembrane region" description="Helical" evidence="12">
    <location>
        <begin position="788"/>
        <end position="808"/>
    </location>
</feature>
<feature type="transmembrane region" description="Helical" evidence="12">
    <location>
        <begin position="708"/>
        <end position="732"/>
    </location>
</feature>
<feature type="transmembrane region" description="Helical" evidence="12">
    <location>
        <begin position="594"/>
        <end position="619"/>
    </location>
</feature>
<dbReference type="CDD" id="cd06365">
    <property type="entry name" value="PBP1_pheromone_receptor"/>
    <property type="match status" value="1"/>
</dbReference>
<dbReference type="InterPro" id="IPR000068">
    <property type="entry name" value="GPCR_3_Ca_sens_rcpt-rel"/>
</dbReference>
<evidence type="ECO:0000256" key="13">
    <source>
        <dbReference type="SAM" id="SignalP"/>
    </source>
</evidence>
<dbReference type="InterPro" id="IPR000337">
    <property type="entry name" value="GPCR_3"/>
</dbReference>
<dbReference type="GO" id="GO:0005886">
    <property type="term" value="C:plasma membrane"/>
    <property type="evidence" value="ECO:0007669"/>
    <property type="project" value="UniProtKB-SubCell"/>
</dbReference>
<evidence type="ECO:0000256" key="10">
    <source>
        <dbReference type="ARBA" id="ARBA00023180"/>
    </source>
</evidence>
<keyword evidence="10" id="KW-0325">Glycoprotein</keyword>
<dbReference type="Pfam" id="PF01094">
    <property type="entry name" value="ANF_receptor"/>
    <property type="match status" value="1"/>
</dbReference>
<protein>
    <submittedName>
        <fullName evidence="16">Vomeronasal type-2 receptor 116-like isoform X1</fullName>
    </submittedName>
</protein>
<dbReference type="PANTHER" id="PTHR24061:SF411">
    <property type="entry name" value="VOMERONASAL 2, RECEPTOR 10-RELATED"/>
    <property type="match status" value="1"/>
</dbReference>
<evidence type="ECO:0000256" key="5">
    <source>
        <dbReference type="ARBA" id="ARBA00022729"/>
    </source>
</evidence>
<dbReference type="Proteomes" id="UP000515126">
    <property type="component" value="Chromosome 9"/>
</dbReference>
<dbReference type="CDD" id="cd15283">
    <property type="entry name" value="7tmC_V2R_pheromone"/>
    <property type="match status" value="1"/>
</dbReference>
<comment type="subcellular location">
    <subcellularLocation>
        <location evidence="1">Cell membrane</location>
        <topology evidence="1">Multi-pass membrane protein</topology>
    </subcellularLocation>
</comment>
<dbReference type="RefSeq" id="XP_021026885.1">
    <property type="nucleotide sequence ID" value="XM_021171226.1"/>
</dbReference>
<dbReference type="PROSITE" id="PS50259">
    <property type="entry name" value="G_PROTEIN_RECEP_F3_4"/>
    <property type="match status" value="1"/>
</dbReference>
<organism evidence="15 16">
    <name type="scientific">Mus caroli</name>
    <name type="common">Ryukyu mouse</name>
    <name type="synonym">Ricefield mouse</name>
    <dbReference type="NCBI Taxonomy" id="10089"/>
    <lineage>
        <taxon>Eukaryota</taxon>
        <taxon>Metazoa</taxon>
        <taxon>Chordata</taxon>
        <taxon>Craniata</taxon>
        <taxon>Vertebrata</taxon>
        <taxon>Euteleostomi</taxon>
        <taxon>Mammalia</taxon>
        <taxon>Eutheria</taxon>
        <taxon>Euarchontoglires</taxon>
        <taxon>Glires</taxon>
        <taxon>Rodentia</taxon>
        <taxon>Myomorpha</taxon>
        <taxon>Muroidea</taxon>
        <taxon>Muridae</taxon>
        <taxon>Murinae</taxon>
        <taxon>Mus</taxon>
        <taxon>Mus</taxon>
    </lineage>
</organism>
<dbReference type="InterPro" id="IPR004073">
    <property type="entry name" value="GPCR_3_vmron_rcpt_2"/>
</dbReference>
<evidence type="ECO:0000256" key="9">
    <source>
        <dbReference type="ARBA" id="ARBA00023170"/>
    </source>
</evidence>
<accession>A0A6P5QA30</accession>
<evidence type="ECO:0000259" key="14">
    <source>
        <dbReference type="PROSITE" id="PS50259"/>
    </source>
</evidence>
<dbReference type="InterPro" id="IPR038550">
    <property type="entry name" value="GPCR_3_9-Cys_sf"/>
</dbReference>
<dbReference type="FunFam" id="3.40.50.2300:FF:000024">
    <property type="entry name" value="Vomeronasal 2, receptor 73"/>
    <property type="match status" value="1"/>
</dbReference>
<dbReference type="InterPro" id="IPR011500">
    <property type="entry name" value="GPCR_3_9-Cys_dom"/>
</dbReference>
<dbReference type="AlphaFoldDB" id="A0A6P5QA30"/>
<dbReference type="GeneID" id="110301021"/>
<proteinExistence type="inferred from homology"/>
<evidence type="ECO:0000256" key="12">
    <source>
        <dbReference type="SAM" id="Phobius"/>
    </source>
</evidence>
<keyword evidence="7" id="KW-0297">G-protein coupled receptor</keyword>
<dbReference type="FunFam" id="2.10.50.30:FF:000002">
    <property type="entry name" value="Vomeronasal 2 receptor, h1"/>
    <property type="match status" value="1"/>
</dbReference>
<evidence type="ECO:0000256" key="1">
    <source>
        <dbReference type="ARBA" id="ARBA00004651"/>
    </source>
</evidence>
<feature type="transmembrane region" description="Helical" evidence="12">
    <location>
        <begin position="631"/>
        <end position="652"/>
    </location>
</feature>
<dbReference type="PRINTS" id="PR01535">
    <property type="entry name" value="VOMERONASL2R"/>
</dbReference>
<dbReference type="InterPro" id="IPR017978">
    <property type="entry name" value="GPCR_3_C"/>
</dbReference>
<evidence type="ECO:0000256" key="8">
    <source>
        <dbReference type="ARBA" id="ARBA00023136"/>
    </source>
</evidence>
<evidence type="ECO:0000313" key="15">
    <source>
        <dbReference type="Proteomes" id="UP000515126"/>
    </source>
</evidence>
<comment type="similarity">
    <text evidence="2">Belongs to the G-protein coupled receptor 3 family.</text>
</comment>
<keyword evidence="6 12" id="KW-1133">Transmembrane helix</keyword>
<sequence>MKKLCDFTLSFLLLKFSLILCTSTEPSCFWRIQNNEDNNGDLRGDCGFVLLTHEGPIDEKFYNYVINFRIPARRYEYFLVMFFATDEINKNPYLLPNMSFVFSLIAGMCEDTLGFIDKRHSPQKYASNFLNYNYGLRKRCDVVLTGPSQTISVKLAINYRRPKVFFGPFNPNLSDHDQFPCIYQVATKDTHLPHGMVSLMLHFRWNWIGLVISDNDQGIQFLSELREEMQRRGICLAFVNMIPETMQIYMTRAKIYDKQIMESTAKVVVIYGEMNSTLEISFRRWQDLGAQRIWITTSQWDVIINKKDFSLDFFHGTVTFAHHNDRIAKFRNFMQTINTDKYPLDISHTILEWNYFNCSISKNSISKMDHFTLNNTLEWLAKHKFDMVLSEEGYNLYNAVYAVAHTYHELILQHVESPEMAEPKGIFFDCQKVASLLKTMVFTNPLGELVNMKHRENQCAEYDIYKIWNFPQGLGLKVKLGSYFPCFPYSQHLHMSEDLEWATGGISMGIPQFTSFSVPSSMCSVTCTAGLRKIHQKETADCCFDCAQCPENEVSNETADMEKCVSCPDDKFANIEKTHCLPRAVSFLAYEDPLGMALGCMALSFSAITILVLVTFVKYKDTPIVKANNRILSYILLIALVFCFLCSLLFIGHPNQITCILQQTTFGVFFTVAISTVLAKTITVVMAFKLTTPGKRMRGIMMTGAPKLVIPICTLIQLVLCGIWLVTSPPFIERDIKSEHGKIVILCNKGSVIAFQVVLGYLGSLALGSFIVAFLARNLPDRFIEAKFLTFSMLVFCRVWITFLPVYHSTRGTVMVVVEVFSILASSASLLGCIFVPKCCVILVRPDSNFIQKYKDKLLY</sequence>
<dbReference type="KEGG" id="mcal:110301021"/>
<evidence type="ECO:0000256" key="11">
    <source>
        <dbReference type="ARBA" id="ARBA00023224"/>
    </source>
</evidence>
<evidence type="ECO:0000313" key="16">
    <source>
        <dbReference type="RefSeq" id="XP_021026885.1"/>
    </source>
</evidence>
<dbReference type="Gene3D" id="2.10.50.30">
    <property type="entry name" value="GPCR, family 3, nine cysteines domain"/>
    <property type="match status" value="1"/>
</dbReference>
<keyword evidence="15" id="KW-1185">Reference proteome</keyword>
<keyword evidence="8 12" id="KW-0472">Membrane</keyword>
<evidence type="ECO:0000256" key="7">
    <source>
        <dbReference type="ARBA" id="ARBA00023040"/>
    </source>
</evidence>
<dbReference type="PANTHER" id="PTHR24061">
    <property type="entry name" value="CALCIUM-SENSING RECEPTOR-RELATED"/>
    <property type="match status" value="1"/>
</dbReference>
<feature type="domain" description="G-protein coupled receptors family 3 profile" evidence="14">
    <location>
        <begin position="594"/>
        <end position="858"/>
    </location>
</feature>
<keyword evidence="11" id="KW-0807">Transducer</keyword>
<feature type="chain" id="PRO_5027595100" evidence="13">
    <location>
        <begin position="25"/>
        <end position="860"/>
    </location>
</feature>
<evidence type="ECO:0000256" key="6">
    <source>
        <dbReference type="ARBA" id="ARBA00022989"/>
    </source>
</evidence>
<keyword evidence="4 12" id="KW-0812">Transmembrane</keyword>
<dbReference type="InterPro" id="IPR028082">
    <property type="entry name" value="Peripla_BP_I"/>
</dbReference>
<dbReference type="InterPro" id="IPR001828">
    <property type="entry name" value="ANF_lig-bd_rcpt"/>
</dbReference>
<evidence type="ECO:0000256" key="3">
    <source>
        <dbReference type="ARBA" id="ARBA00022475"/>
    </source>
</evidence>
<dbReference type="Pfam" id="PF07562">
    <property type="entry name" value="NCD3G"/>
    <property type="match status" value="1"/>
</dbReference>
<feature type="transmembrane region" description="Helical" evidence="12">
    <location>
        <begin position="752"/>
        <end position="776"/>
    </location>
</feature>
<dbReference type="GO" id="GO:0004930">
    <property type="term" value="F:G protein-coupled receptor activity"/>
    <property type="evidence" value="ECO:0007669"/>
    <property type="project" value="UniProtKB-KW"/>
</dbReference>
<dbReference type="PRINTS" id="PR00248">
    <property type="entry name" value="GPCRMGR"/>
</dbReference>
<keyword evidence="5 13" id="KW-0732">Signal</keyword>
<gene>
    <name evidence="16" type="primary">LOC110301021</name>
</gene>
<feature type="transmembrane region" description="Helical" evidence="12">
    <location>
        <begin position="664"/>
        <end position="688"/>
    </location>
</feature>
<feature type="signal peptide" evidence="13">
    <location>
        <begin position="1"/>
        <end position="24"/>
    </location>
</feature>
<feature type="transmembrane region" description="Helical" evidence="12">
    <location>
        <begin position="820"/>
        <end position="844"/>
    </location>
</feature>
<keyword evidence="3" id="KW-1003">Cell membrane</keyword>
<dbReference type="SUPFAM" id="SSF53822">
    <property type="entry name" value="Periplasmic binding protein-like I"/>
    <property type="match status" value="1"/>
</dbReference>